<reference evidence="1 2" key="1">
    <citation type="submission" date="2010-01" db="EMBL/GenBank/DDBJ databases">
        <authorList>
            <person name="Weinstock G."/>
            <person name="Sodergren E."/>
            <person name="Clifton S."/>
            <person name="Fulton L."/>
            <person name="Fulton B."/>
            <person name="Courtney L."/>
            <person name="Fronick C."/>
            <person name="Harrison M."/>
            <person name="Strong C."/>
            <person name="Farmer C."/>
            <person name="Delahaunty K."/>
            <person name="Markovic C."/>
            <person name="Hall O."/>
            <person name="Minx P."/>
            <person name="Tomlinson C."/>
            <person name="Mitreva M."/>
            <person name="Nelson J."/>
            <person name="Hou S."/>
            <person name="Wollam A."/>
            <person name="Pepin K.H."/>
            <person name="Johnson M."/>
            <person name="Bhonagiri V."/>
            <person name="Nash W.E."/>
            <person name="Warren W."/>
            <person name="Chinwalla A."/>
            <person name="Mardis E.R."/>
            <person name="Wilson R.K."/>
        </authorList>
    </citation>
    <scope>NUCLEOTIDE SEQUENCE [LARGE SCALE GENOMIC DNA]</scope>
    <source>
        <strain evidence="1 2">DSM 13479</strain>
    </source>
</reference>
<organism evidence="1 2">
    <name type="scientific">Hungatella hathewayi DSM 13479</name>
    <dbReference type="NCBI Taxonomy" id="566550"/>
    <lineage>
        <taxon>Bacteria</taxon>
        <taxon>Bacillati</taxon>
        <taxon>Bacillota</taxon>
        <taxon>Clostridia</taxon>
        <taxon>Lachnospirales</taxon>
        <taxon>Lachnospiraceae</taxon>
        <taxon>Hungatella</taxon>
    </lineage>
</organism>
<comment type="caution">
    <text evidence="1">The sequence shown here is derived from an EMBL/GenBank/DDBJ whole genome shotgun (WGS) entry which is preliminary data.</text>
</comment>
<dbReference type="AlphaFoldDB" id="D3ARV7"/>
<dbReference type="HOGENOM" id="CLU_3271234_0_0_9"/>
<dbReference type="Proteomes" id="UP000004968">
    <property type="component" value="Unassembled WGS sequence"/>
</dbReference>
<proteinExistence type="predicted"/>
<gene>
    <name evidence="1" type="ORF">CLOSTHATH_06363</name>
</gene>
<protein>
    <submittedName>
        <fullName evidence="1">Uncharacterized protein</fullName>
    </submittedName>
</protein>
<evidence type="ECO:0000313" key="2">
    <source>
        <dbReference type="Proteomes" id="UP000004968"/>
    </source>
</evidence>
<evidence type="ECO:0000313" key="1">
    <source>
        <dbReference type="EMBL" id="EFC95447.1"/>
    </source>
</evidence>
<accession>D3ARV7</accession>
<name>D3ARV7_9FIRM</name>
<sequence length="41" mass="4871">MQGKIGGILDNPGRLRYNTLNAKEREINQEEVKPWQIRKIY</sequence>
<dbReference type="EMBL" id="ACIO01000751">
    <property type="protein sequence ID" value="EFC95447.1"/>
    <property type="molecule type" value="Genomic_DNA"/>
</dbReference>